<name>A0ABS4ZPS9_9MYCO</name>
<dbReference type="InterPro" id="IPR042099">
    <property type="entry name" value="ANL_N_sf"/>
</dbReference>
<sequence length="535" mass="57190">MKAGDVAPAADAAHYRAAGWWSDRTLSQTVREHALTHPDKPAYIDYPATTFTWSEFDCAASLLAAQLAGLGIAPGDRIAVWHGDTAAIHVLFVAIERCGAVVVGIGARAGTREATQILRTTAPRLLISDAARQVEARSVASGLTPEISALVLDGLSLDTDTPPRPPAAGVGADDVFLINSTSGTTGLPKCVVHTQNRWHYFHQQAVANGALTSEDVFLPVIPAPFGFGIWTAHTTPIYLGVTTVLLEKFDAAAACEAIARHRVSVLCCVSTQLMMIMADRASREHDLSSLRVVFTGGEALPYQRAADFEELTGATILQFYGSNETGLLSGTTLHDSRERRLRTAGRLVPEMTVRLFDGDDDVTSTGRGQPACRGPATSLGYLGGVDHDKLYTPDGWMRMGDVCEVDAEGYLSVTGRTSDFIVRGGKNISAGEVEDAVTTHPAVAVAAAVAMPDPVFGEKVCVYIEQVAPVAPENDEAIDLPGLVEHLLAQGMSKELLPEKIIVLDELPRSSGGKIAKGQLREDIRIRLGDSYERR</sequence>
<dbReference type="SUPFAM" id="SSF56801">
    <property type="entry name" value="Acetyl-CoA synthetase-like"/>
    <property type="match status" value="1"/>
</dbReference>
<evidence type="ECO:0000259" key="3">
    <source>
        <dbReference type="Pfam" id="PF00501"/>
    </source>
</evidence>
<feature type="domain" description="AMP-binding enzyme C-terminal" evidence="4">
    <location>
        <begin position="432"/>
        <end position="514"/>
    </location>
</feature>
<keyword evidence="6" id="KW-1185">Reference proteome</keyword>
<proteinExistence type="inferred from homology"/>
<organism evidence="5 6">
    <name type="scientific">Mycolicibacterium lutetiense</name>
    <dbReference type="NCBI Taxonomy" id="1641992"/>
    <lineage>
        <taxon>Bacteria</taxon>
        <taxon>Bacillati</taxon>
        <taxon>Actinomycetota</taxon>
        <taxon>Actinomycetes</taxon>
        <taxon>Mycobacteriales</taxon>
        <taxon>Mycobacteriaceae</taxon>
        <taxon>Mycolicibacterium</taxon>
    </lineage>
</organism>
<dbReference type="Gene3D" id="3.40.50.12780">
    <property type="entry name" value="N-terminal domain of ligase-like"/>
    <property type="match status" value="1"/>
</dbReference>
<dbReference type="PANTHER" id="PTHR43201">
    <property type="entry name" value="ACYL-COA SYNTHETASE"/>
    <property type="match status" value="1"/>
</dbReference>
<dbReference type="InterPro" id="IPR025110">
    <property type="entry name" value="AMP-bd_C"/>
</dbReference>
<evidence type="ECO:0000313" key="5">
    <source>
        <dbReference type="EMBL" id="MBP2451196.1"/>
    </source>
</evidence>
<evidence type="ECO:0000256" key="1">
    <source>
        <dbReference type="ARBA" id="ARBA00006432"/>
    </source>
</evidence>
<dbReference type="PANTHER" id="PTHR43201:SF5">
    <property type="entry name" value="MEDIUM-CHAIN ACYL-COA LIGASE ACSF2, MITOCHONDRIAL"/>
    <property type="match status" value="1"/>
</dbReference>
<evidence type="ECO:0000259" key="4">
    <source>
        <dbReference type="Pfam" id="PF13193"/>
    </source>
</evidence>
<dbReference type="EC" id="6.2.1.-" evidence="5"/>
<dbReference type="InterPro" id="IPR000873">
    <property type="entry name" value="AMP-dep_synth/lig_dom"/>
</dbReference>
<dbReference type="CDD" id="cd04433">
    <property type="entry name" value="AFD_class_I"/>
    <property type="match status" value="1"/>
</dbReference>
<dbReference type="GO" id="GO:0016874">
    <property type="term" value="F:ligase activity"/>
    <property type="evidence" value="ECO:0007669"/>
    <property type="project" value="UniProtKB-KW"/>
</dbReference>
<gene>
    <name evidence="5" type="ORF">JOF57_001081</name>
</gene>
<keyword evidence="2 5" id="KW-0436">Ligase</keyword>
<reference evidence="5 6" key="1">
    <citation type="submission" date="2021-03" db="EMBL/GenBank/DDBJ databases">
        <title>Sequencing the genomes of 1000 actinobacteria strains.</title>
        <authorList>
            <person name="Klenk H.-P."/>
        </authorList>
    </citation>
    <scope>NUCLEOTIDE SEQUENCE [LARGE SCALE GENOMIC DNA]</scope>
    <source>
        <strain evidence="5 6">DSM 46713</strain>
    </source>
</reference>
<protein>
    <submittedName>
        <fullName evidence="5">Acyl-CoA synthetase</fullName>
        <ecNumber evidence="5">6.2.1.-</ecNumber>
    </submittedName>
</protein>
<evidence type="ECO:0000256" key="2">
    <source>
        <dbReference type="ARBA" id="ARBA00022598"/>
    </source>
</evidence>
<comment type="similarity">
    <text evidence="1">Belongs to the ATP-dependent AMP-binding enzyme family.</text>
</comment>
<evidence type="ECO:0000313" key="6">
    <source>
        <dbReference type="Proteomes" id="UP000694460"/>
    </source>
</evidence>
<dbReference type="Gene3D" id="3.30.300.30">
    <property type="match status" value="1"/>
</dbReference>
<dbReference type="Proteomes" id="UP000694460">
    <property type="component" value="Unassembled WGS sequence"/>
</dbReference>
<accession>A0ABS4ZPS9</accession>
<comment type="caution">
    <text evidence="5">The sequence shown here is derived from an EMBL/GenBank/DDBJ whole genome shotgun (WGS) entry which is preliminary data.</text>
</comment>
<dbReference type="RefSeq" id="WP_209914441.1">
    <property type="nucleotide sequence ID" value="NZ_JAGIOP010000001.1"/>
</dbReference>
<feature type="domain" description="AMP-dependent synthetase/ligase" evidence="3">
    <location>
        <begin position="31"/>
        <end position="382"/>
    </location>
</feature>
<dbReference type="Pfam" id="PF00501">
    <property type="entry name" value="AMP-binding"/>
    <property type="match status" value="1"/>
</dbReference>
<dbReference type="Pfam" id="PF13193">
    <property type="entry name" value="AMP-binding_C"/>
    <property type="match status" value="1"/>
</dbReference>
<dbReference type="EMBL" id="JAGIOP010000001">
    <property type="protein sequence ID" value="MBP2451196.1"/>
    <property type="molecule type" value="Genomic_DNA"/>
</dbReference>
<dbReference type="InterPro" id="IPR045851">
    <property type="entry name" value="AMP-bd_C_sf"/>
</dbReference>